<evidence type="ECO:0000256" key="1">
    <source>
        <dbReference type="ARBA" id="ARBA00003416"/>
    </source>
</evidence>
<keyword evidence="3" id="KW-0175">Coiled coil</keyword>
<evidence type="ECO:0000256" key="2">
    <source>
        <dbReference type="ARBA" id="ARBA00009840"/>
    </source>
</evidence>
<name>A0A1H1SNH1_9ACTN</name>
<feature type="region of interest" description="Disordered" evidence="5">
    <location>
        <begin position="332"/>
        <end position="379"/>
    </location>
</feature>
<dbReference type="PANTHER" id="PTHR30563">
    <property type="entry name" value="DNA RECOMBINATION PROTEIN RMUC"/>
    <property type="match status" value="1"/>
</dbReference>
<protein>
    <submittedName>
        <fullName evidence="6">DNA recombination protein RmuC</fullName>
    </submittedName>
</protein>
<feature type="compositionally biased region" description="Low complexity" evidence="5">
    <location>
        <begin position="355"/>
        <end position="366"/>
    </location>
</feature>
<dbReference type="STRING" id="642780.SAMN04488570_1991"/>
<evidence type="ECO:0000313" key="7">
    <source>
        <dbReference type="Proteomes" id="UP000198859"/>
    </source>
</evidence>
<evidence type="ECO:0000313" key="6">
    <source>
        <dbReference type="EMBL" id="SDS48939.1"/>
    </source>
</evidence>
<dbReference type="GO" id="GO:0006310">
    <property type="term" value="P:DNA recombination"/>
    <property type="evidence" value="ECO:0007669"/>
    <property type="project" value="UniProtKB-KW"/>
</dbReference>
<dbReference type="Proteomes" id="UP000198859">
    <property type="component" value="Chromosome I"/>
</dbReference>
<keyword evidence="7" id="KW-1185">Reference proteome</keyword>
<keyword evidence="4" id="KW-0233">DNA recombination</keyword>
<proteinExistence type="inferred from homology"/>
<feature type="compositionally biased region" description="Low complexity" evidence="5">
    <location>
        <begin position="332"/>
        <end position="345"/>
    </location>
</feature>
<dbReference type="InterPro" id="IPR003798">
    <property type="entry name" value="DNA_recombination_RmuC"/>
</dbReference>
<dbReference type="AlphaFoldDB" id="A0A1H1SNH1"/>
<evidence type="ECO:0000256" key="3">
    <source>
        <dbReference type="ARBA" id="ARBA00023054"/>
    </source>
</evidence>
<dbReference type="OrthoDB" id="370725at2"/>
<dbReference type="EMBL" id="LT629757">
    <property type="protein sequence ID" value="SDS48939.1"/>
    <property type="molecule type" value="Genomic_DNA"/>
</dbReference>
<sequence length="379" mass="41626">MDVVLPLLTLVIGLLLGALAVLARWRRASDPEVLHALSARGDDQAVLRAGLDRLHERLGDVEQQRASWQGQLHQQVDDVRRSTDLLRRETGALSTALRRPHVRGQWGELHLRRSVELAGMVEHCDFDEQVHLTDGEARTQRPDLVVHLAGGRSVVVDAKVPLDAHLDALAADDEDEVQAHLRRHVRQFRAHVDALSSKAYWRSLPGSPEFVVMFVPAESFLAAALEVDATLLDHAASRDVVLASPTTLIALLRTVAHGWTTELLAERTREIHELGRELHARLGVMGGHLDRVGRSLKGAVEAYNGAVGSLESRVLVTARQFEDVGVTRTQLPPVRPVTTTPRPLTAAELLDELTPQRPDLQDPLPLGDDRPGESRGASA</sequence>
<evidence type="ECO:0000256" key="5">
    <source>
        <dbReference type="SAM" id="MobiDB-lite"/>
    </source>
</evidence>
<dbReference type="Pfam" id="PF02646">
    <property type="entry name" value="RmuC"/>
    <property type="match status" value="1"/>
</dbReference>
<comment type="similarity">
    <text evidence="2">Belongs to the RmuC family.</text>
</comment>
<dbReference type="RefSeq" id="WP_091729041.1">
    <property type="nucleotide sequence ID" value="NZ_LT629757.1"/>
</dbReference>
<organism evidence="6 7">
    <name type="scientific">Nocardioides scoriae</name>
    <dbReference type="NCBI Taxonomy" id="642780"/>
    <lineage>
        <taxon>Bacteria</taxon>
        <taxon>Bacillati</taxon>
        <taxon>Actinomycetota</taxon>
        <taxon>Actinomycetes</taxon>
        <taxon>Propionibacteriales</taxon>
        <taxon>Nocardioidaceae</taxon>
        <taxon>Nocardioides</taxon>
    </lineage>
</organism>
<accession>A0A1H1SNH1</accession>
<gene>
    <name evidence="6" type="ORF">SAMN04488570_1991</name>
</gene>
<comment type="function">
    <text evidence="1">Involved in DNA recombination.</text>
</comment>
<dbReference type="PANTHER" id="PTHR30563:SF0">
    <property type="entry name" value="DNA RECOMBINATION PROTEIN RMUC"/>
    <property type="match status" value="1"/>
</dbReference>
<reference evidence="7" key="1">
    <citation type="submission" date="2016-10" db="EMBL/GenBank/DDBJ databases">
        <authorList>
            <person name="Varghese N."/>
            <person name="Submissions S."/>
        </authorList>
    </citation>
    <scope>NUCLEOTIDE SEQUENCE [LARGE SCALE GENOMIC DNA]</scope>
    <source>
        <strain evidence="7">DSM 22127</strain>
    </source>
</reference>
<evidence type="ECO:0000256" key="4">
    <source>
        <dbReference type="ARBA" id="ARBA00023172"/>
    </source>
</evidence>